<organism evidence="2 3">
    <name type="scientific">Flavobacterium aquaticum</name>
    <dbReference type="NCBI Taxonomy" id="1236486"/>
    <lineage>
        <taxon>Bacteria</taxon>
        <taxon>Pseudomonadati</taxon>
        <taxon>Bacteroidota</taxon>
        <taxon>Flavobacteriia</taxon>
        <taxon>Flavobacteriales</taxon>
        <taxon>Flavobacteriaceae</taxon>
        <taxon>Flavobacterium</taxon>
    </lineage>
</organism>
<feature type="transmembrane region" description="Helical" evidence="1">
    <location>
        <begin position="241"/>
        <end position="261"/>
    </location>
</feature>
<keyword evidence="3" id="KW-1185">Reference proteome</keyword>
<dbReference type="AlphaFoldDB" id="A0A327YN86"/>
<feature type="transmembrane region" description="Helical" evidence="1">
    <location>
        <begin position="215"/>
        <end position="235"/>
    </location>
</feature>
<reference evidence="2 3" key="1">
    <citation type="submission" date="2018-06" db="EMBL/GenBank/DDBJ databases">
        <title>Genomic Encyclopedia of Type Strains, Phase III (KMG-III): the genomes of soil and plant-associated and newly described type strains.</title>
        <authorList>
            <person name="Whitman W."/>
        </authorList>
    </citation>
    <scope>NUCLEOTIDE SEQUENCE [LARGE SCALE GENOMIC DNA]</scope>
    <source>
        <strain evidence="2 3">CGMCC 1.12398</strain>
    </source>
</reference>
<keyword evidence="1" id="KW-0812">Transmembrane</keyword>
<feature type="transmembrane region" description="Helical" evidence="1">
    <location>
        <begin position="145"/>
        <end position="165"/>
    </location>
</feature>
<evidence type="ECO:0000313" key="3">
    <source>
        <dbReference type="Proteomes" id="UP000249620"/>
    </source>
</evidence>
<keyword evidence="1" id="KW-1133">Transmembrane helix</keyword>
<evidence type="ECO:0000313" key="2">
    <source>
        <dbReference type="EMBL" id="RAK22554.1"/>
    </source>
</evidence>
<protein>
    <submittedName>
        <fullName evidence="2">Uncharacterized protein</fullName>
    </submittedName>
</protein>
<name>A0A327YN86_9FLAO</name>
<accession>A0A327YN86</accession>
<keyword evidence="1" id="KW-0472">Membrane</keyword>
<proteinExistence type="predicted"/>
<dbReference type="Proteomes" id="UP000249620">
    <property type="component" value="Unassembled WGS sequence"/>
</dbReference>
<dbReference type="EMBL" id="QLMI01000004">
    <property type="protein sequence ID" value="RAK22554.1"/>
    <property type="molecule type" value="Genomic_DNA"/>
</dbReference>
<gene>
    <name evidence="2" type="ORF">B0I03_10476</name>
</gene>
<dbReference type="RefSeq" id="WP_111566784.1">
    <property type="nucleotide sequence ID" value="NZ_QLMI01000004.1"/>
</dbReference>
<evidence type="ECO:0000256" key="1">
    <source>
        <dbReference type="SAM" id="Phobius"/>
    </source>
</evidence>
<dbReference type="OrthoDB" id="793362at2"/>
<sequence>MKYYFHLQYKMINRSFIEYGMPVILGYLILICAFIFGSKTLFEKVDYAIYVYLLSYLTLVLKLSDVKRNRFLKYCFKSSEYKKIRITENIIIALPFIGFLIYLKDFQFIPVFLIIGTILGSINLKSDYNVTIPTPFSKQPFEFTIGFRNTFYFFLISLFITFKAIEVSNLNLGIASLISILAIVFSYYSISEPSFFVWNYNLNPKMFLIQKIKTSLIYFSYLALPITIVLGIYFYENLITILSFVFVGYVFLITIILAKYAAYPDKMNIIQGVLIAFSIYLPPMLVFVIPYFYFQSLKQLKPLLK</sequence>
<feature type="transmembrane region" description="Helical" evidence="1">
    <location>
        <begin position="84"/>
        <end position="102"/>
    </location>
</feature>
<comment type="caution">
    <text evidence="2">The sequence shown here is derived from an EMBL/GenBank/DDBJ whole genome shotgun (WGS) entry which is preliminary data.</text>
</comment>
<feature type="transmembrane region" description="Helical" evidence="1">
    <location>
        <begin position="21"/>
        <end position="41"/>
    </location>
</feature>
<feature type="transmembrane region" description="Helical" evidence="1">
    <location>
        <begin position="108"/>
        <end position="124"/>
    </location>
</feature>
<feature type="transmembrane region" description="Helical" evidence="1">
    <location>
        <begin position="273"/>
        <end position="294"/>
    </location>
</feature>
<feature type="transmembrane region" description="Helical" evidence="1">
    <location>
        <begin position="47"/>
        <end position="63"/>
    </location>
</feature>
<feature type="transmembrane region" description="Helical" evidence="1">
    <location>
        <begin position="171"/>
        <end position="190"/>
    </location>
</feature>